<dbReference type="STRING" id="43151.W5J622"/>
<dbReference type="Gene3D" id="2.30.42.10">
    <property type="match status" value="1"/>
</dbReference>
<reference evidence="6" key="2">
    <citation type="submission" date="2010-05" db="EMBL/GenBank/DDBJ databases">
        <authorList>
            <person name="Almeida L.G."/>
            <person name="Nicolas M.F."/>
            <person name="Souza R.C."/>
            <person name="Vasconcelos A.T.R."/>
        </authorList>
    </citation>
    <scope>NUCLEOTIDE SEQUENCE</scope>
</reference>
<dbReference type="GO" id="GO:0003779">
    <property type="term" value="F:actin binding"/>
    <property type="evidence" value="ECO:0007669"/>
    <property type="project" value="TreeGrafter"/>
</dbReference>
<dbReference type="HOGENOM" id="CLU_027748_0_0_1"/>
<keyword evidence="8" id="KW-1185">Reference proteome</keyword>
<feature type="compositionally biased region" description="Low complexity" evidence="4">
    <location>
        <begin position="549"/>
        <end position="566"/>
    </location>
</feature>
<evidence type="ECO:0000256" key="4">
    <source>
        <dbReference type="SAM" id="MobiDB-lite"/>
    </source>
</evidence>
<dbReference type="SMART" id="SM00228">
    <property type="entry name" value="PDZ"/>
    <property type="match status" value="1"/>
</dbReference>
<keyword evidence="3" id="KW-0479">Metal-binding</keyword>
<dbReference type="FunFam" id="2.30.42.10:FF:000055">
    <property type="entry name" value="PDZ and LIM domain protein 3"/>
    <property type="match status" value="1"/>
</dbReference>
<evidence type="ECO:0000259" key="5">
    <source>
        <dbReference type="PROSITE" id="PS50106"/>
    </source>
</evidence>
<dbReference type="VEuPathDB" id="VectorBase:ADAC010160"/>
<feature type="region of interest" description="Disordered" evidence="4">
    <location>
        <begin position="392"/>
        <end position="423"/>
    </location>
</feature>
<dbReference type="GO" id="GO:0031941">
    <property type="term" value="C:filamentous actin"/>
    <property type="evidence" value="ECO:0007669"/>
    <property type="project" value="TreeGrafter"/>
</dbReference>
<feature type="domain" description="PDZ" evidence="5">
    <location>
        <begin position="4"/>
        <end position="87"/>
    </location>
</feature>
<dbReference type="AlphaFoldDB" id="W5J622"/>
<dbReference type="SUPFAM" id="SSF50156">
    <property type="entry name" value="PDZ domain-like"/>
    <property type="match status" value="1"/>
</dbReference>
<evidence type="ECO:0000256" key="3">
    <source>
        <dbReference type="ARBA" id="ARBA00023038"/>
    </source>
</evidence>
<sequence>MVLDLSFSRYDNTTPFGFKLVGGADFDVPLTVVKILPGSIAEALGMQMGDVVVRINEIPTGNMSYYDAHQLLACAGNQFVLGILRAREVSSSQRLIKEKTPSGEVEYINTSPKPFWTPNVTSPAPLCQAQTQEEREIDEKIPDAPITDEQIAEILSGEAEVLKQHNIIGVNFKKMIPASGVFKQSEVFKTLNSELVQSEEEDKKWTTFLQKPQRPAPKTPAQQQLERNPPTERYQVRIVKQPKPKIAPDYKPPKSPEPEPEPEPIPMYDEYLNERQEVEVETIKTFVEETIVLSEAKAGNLDNPGSSPSLYVCSDGVHCGEEDEPTTTNATDSNAGDGTQPTAGSPPTEEEPSEEFREQLQNVQKQLEALSALPNTIQATIAALTEQLAALAAPKRKSKSISPRPEEAEPRGAEEGSDQQSGEAIVPEVSETFEVTEFARADSSGAEQSSSVDEGEHIQYTAEELEQLEKRMQEHDIEWTNNNDKKPKYQTTEWAIVSQRYRLYIDNEEEVEFITLPLRISLTIASEDGCAPVEEVVCIETESAVAAAAAAPDSVQQPVDSDSSSQHQTSGDLRTAVQDELKLQVVKKKKKATSAFGPLTPQERPIFLPGGRKWRTAKDAFNEQFIAEVISSQAELIQGTTLGVNFLKYQKPEKDLSFIRNSDVYKLVHDMDPPKSGIELRPEMVVAEEDVRKCASPC</sequence>
<dbReference type="EMBL" id="ADMH02002149">
    <property type="protein sequence ID" value="ETN58254.1"/>
    <property type="molecule type" value="Genomic_DNA"/>
</dbReference>
<organism evidence="6">
    <name type="scientific">Anopheles darlingi</name>
    <name type="common">Mosquito</name>
    <dbReference type="NCBI Taxonomy" id="43151"/>
    <lineage>
        <taxon>Eukaryota</taxon>
        <taxon>Metazoa</taxon>
        <taxon>Ecdysozoa</taxon>
        <taxon>Arthropoda</taxon>
        <taxon>Hexapoda</taxon>
        <taxon>Insecta</taxon>
        <taxon>Pterygota</taxon>
        <taxon>Neoptera</taxon>
        <taxon>Endopterygota</taxon>
        <taxon>Diptera</taxon>
        <taxon>Nematocera</taxon>
        <taxon>Culicoidea</taxon>
        <taxon>Culicidae</taxon>
        <taxon>Anophelinae</taxon>
        <taxon>Anopheles</taxon>
    </lineage>
</organism>
<dbReference type="GO" id="GO:0001725">
    <property type="term" value="C:stress fiber"/>
    <property type="evidence" value="ECO:0007669"/>
    <property type="project" value="TreeGrafter"/>
</dbReference>
<dbReference type="GO" id="GO:0061061">
    <property type="term" value="P:muscle structure development"/>
    <property type="evidence" value="ECO:0007669"/>
    <property type="project" value="TreeGrafter"/>
</dbReference>
<gene>
    <name evidence="6" type="ORF">AND_010160</name>
</gene>
<evidence type="ECO:0000313" key="7">
    <source>
        <dbReference type="EnsemblMetazoa" id="ADAC010160-PA"/>
    </source>
</evidence>
<reference evidence="6 8" key="1">
    <citation type="journal article" date="2010" name="BMC Genomics">
        <title>Combination of measures distinguishes pre-miRNAs from other stem-loops in the genome of the newly sequenced Anopheles darlingi.</title>
        <authorList>
            <person name="Mendes N.D."/>
            <person name="Freitas A.T."/>
            <person name="Vasconcelos A.T."/>
            <person name="Sagot M.F."/>
        </authorList>
    </citation>
    <scope>NUCLEOTIDE SEQUENCE</scope>
</reference>
<feature type="compositionally biased region" description="Basic and acidic residues" evidence="4">
    <location>
        <begin position="404"/>
        <end position="414"/>
    </location>
</feature>
<dbReference type="CDD" id="cd23068">
    <property type="entry name" value="PDZ_ZASP52-like"/>
    <property type="match status" value="1"/>
</dbReference>
<accession>W5J622</accession>
<dbReference type="InterPro" id="IPR001478">
    <property type="entry name" value="PDZ"/>
</dbReference>
<dbReference type="VEuPathDB" id="VectorBase:ADAR2_012375"/>
<evidence type="ECO:0000256" key="2">
    <source>
        <dbReference type="ARBA" id="ARBA00022490"/>
    </source>
</evidence>
<feature type="region of interest" description="Disordered" evidence="4">
    <location>
        <begin position="549"/>
        <end position="573"/>
    </location>
</feature>
<comment type="subcellular location">
    <subcellularLocation>
        <location evidence="1">Cytoplasm</location>
    </subcellularLocation>
</comment>
<evidence type="ECO:0000256" key="1">
    <source>
        <dbReference type="ARBA" id="ARBA00004496"/>
    </source>
</evidence>
<reference evidence="6" key="3">
    <citation type="journal article" date="2013" name="Nucleic Acids Res.">
        <title>The genome of Anopheles darlingi, the main neotropical malaria vector.</title>
        <authorList>
            <person name="Marinotti O."/>
            <person name="Cerqueira G.C."/>
            <person name="de Almeida L.G."/>
            <person name="Ferro M.I."/>
            <person name="Loreto E.L."/>
            <person name="Zaha A."/>
            <person name="Teixeira S.M."/>
            <person name="Wespiser A.R."/>
            <person name="Almeida E Silva A."/>
            <person name="Schlindwein A.D."/>
            <person name="Pacheco A.C."/>
            <person name="Silva A.L."/>
            <person name="Graveley B.R."/>
            <person name="Walenz B.P."/>
            <person name="Lima Bde A."/>
            <person name="Ribeiro C.A."/>
            <person name="Nunes-Silva C.G."/>
            <person name="de Carvalho C.R."/>
            <person name="Soares C.M."/>
            <person name="de Menezes C.B."/>
            <person name="Matiolli C."/>
            <person name="Caffrey D."/>
            <person name="Araujo D.A."/>
            <person name="de Oliveira D.M."/>
            <person name="Golenbock D."/>
            <person name="Grisard E.C."/>
            <person name="Fantinatti-Garboggini F."/>
            <person name="de Carvalho F.M."/>
            <person name="Barcellos F.G."/>
            <person name="Prosdocimi F."/>
            <person name="May G."/>
            <person name="Azevedo Junior G.M."/>
            <person name="Guimaraes G.M."/>
            <person name="Goldman G.H."/>
            <person name="Padilha I.Q."/>
            <person name="Batista Jda S."/>
            <person name="Ferro J.A."/>
            <person name="Ribeiro J.M."/>
            <person name="Fietto J.L."/>
            <person name="Dabbas K.M."/>
            <person name="Cerdeira L."/>
            <person name="Agnez-Lima L.F."/>
            <person name="Brocchi M."/>
            <person name="de Carvalho M.O."/>
            <person name="Teixeira Mde M."/>
            <person name="Diniz Maia Mde M."/>
            <person name="Goldman M.H."/>
            <person name="Cruz Schneider M.P."/>
            <person name="Felipe M.S."/>
            <person name="Hungria M."/>
            <person name="Nicolas M.F."/>
            <person name="Pereira M."/>
            <person name="Montes M.A."/>
            <person name="Cantao M.E."/>
            <person name="Vincentz M."/>
            <person name="Rafael M.S."/>
            <person name="Silverman N."/>
            <person name="Stoco P.H."/>
            <person name="Souza R.C."/>
            <person name="Vicentini R."/>
            <person name="Gazzinelli R.T."/>
            <person name="Neves Rde O."/>
            <person name="Silva R."/>
            <person name="Astolfi-Filho S."/>
            <person name="Maciel T.E."/>
            <person name="Urmenyi T.P."/>
            <person name="Tadei W.P."/>
            <person name="Camargo E.P."/>
            <person name="de Vasconcelos A.T."/>
        </authorList>
    </citation>
    <scope>NUCLEOTIDE SEQUENCE</scope>
</reference>
<protein>
    <recommendedName>
        <fullName evidence="5">PDZ domain-containing protein</fullName>
    </recommendedName>
</protein>
<dbReference type="EnsemblMetazoa" id="ADAC010160-RA">
    <property type="protein sequence ID" value="ADAC010160-PA"/>
    <property type="gene ID" value="ADAC010160"/>
</dbReference>
<dbReference type="eggNOG" id="KOG3528">
    <property type="taxonomic scope" value="Eukaryota"/>
</dbReference>
<dbReference type="Pfam" id="PF00595">
    <property type="entry name" value="PDZ"/>
    <property type="match status" value="1"/>
</dbReference>
<keyword evidence="3" id="KW-0440">LIM domain</keyword>
<proteinExistence type="predicted"/>
<dbReference type="GO" id="GO:0030018">
    <property type="term" value="C:Z disc"/>
    <property type="evidence" value="ECO:0007669"/>
    <property type="project" value="TreeGrafter"/>
</dbReference>
<dbReference type="Proteomes" id="UP000000673">
    <property type="component" value="Unassembled WGS sequence"/>
</dbReference>
<dbReference type="PROSITE" id="PS50106">
    <property type="entry name" value="PDZ"/>
    <property type="match status" value="1"/>
</dbReference>
<feature type="compositionally biased region" description="Polar residues" evidence="4">
    <location>
        <begin position="326"/>
        <end position="343"/>
    </location>
</feature>
<dbReference type="PANTHER" id="PTHR24214">
    <property type="entry name" value="PDZ AND LIM DOMAIN PROTEIN ZASP"/>
    <property type="match status" value="1"/>
</dbReference>
<keyword evidence="3" id="KW-0862">Zinc</keyword>
<feature type="compositionally biased region" description="Basic and acidic residues" evidence="4">
    <location>
        <begin position="246"/>
        <end position="257"/>
    </location>
</feature>
<dbReference type="GO" id="GO:0030036">
    <property type="term" value="P:actin cytoskeleton organization"/>
    <property type="evidence" value="ECO:0007669"/>
    <property type="project" value="TreeGrafter"/>
</dbReference>
<feature type="region of interest" description="Disordered" evidence="4">
    <location>
        <begin position="199"/>
        <end position="267"/>
    </location>
</feature>
<dbReference type="PANTHER" id="PTHR24214:SF38">
    <property type="entry name" value="PDZ AND LIM DOMAIN PROTEIN ZASP-RELATED"/>
    <property type="match status" value="1"/>
</dbReference>
<keyword evidence="2" id="KW-0963">Cytoplasm</keyword>
<reference evidence="7" key="4">
    <citation type="submission" date="2015-06" db="UniProtKB">
        <authorList>
            <consortium name="EnsemblMetazoa"/>
        </authorList>
    </citation>
    <scope>IDENTIFICATION</scope>
</reference>
<dbReference type="GO" id="GO:0005912">
    <property type="term" value="C:adherens junction"/>
    <property type="evidence" value="ECO:0007669"/>
    <property type="project" value="TreeGrafter"/>
</dbReference>
<evidence type="ECO:0000313" key="6">
    <source>
        <dbReference type="EMBL" id="ETN58254.1"/>
    </source>
</evidence>
<dbReference type="InterPro" id="IPR050604">
    <property type="entry name" value="PDZ-LIM_domain"/>
</dbReference>
<dbReference type="OMA" id="DAGAKNY"/>
<dbReference type="InterPro" id="IPR036034">
    <property type="entry name" value="PDZ_sf"/>
</dbReference>
<feature type="region of interest" description="Disordered" evidence="4">
    <location>
        <begin position="312"/>
        <end position="361"/>
    </location>
</feature>
<name>W5J622_ANODA</name>
<evidence type="ECO:0000313" key="8">
    <source>
        <dbReference type="Proteomes" id="UP000000673"/>
    </source>
</evidence>
<dbReference type="GO" id="GO:0051371">
    <property type="term" value="F:muscle alpha-actinin binding"/>
    <property type="evidence" value="ECO:0007669"/>
    <property type="project" value="TreeGrafter"/>
</dbReference>